<dbReference type="InterPro" id="IPR011048">
    <property type="entry name" value="Haem_d1_sf"/>
</dbReference>
<dbReference type="EMBL" id="CP128986">
    <property type="protein sequence ID" value="WOC11878.1"/>
    <property type="molecule type" value="Genomic_DNA"/>
</dbReference>
<gene>
    <name evidence="2" type="ORF">MP11Mi_09580</name>
</gene>
<keyword evidence="1" id="KW-0812">Transmembrane</keyword>
<evidence type="ECO:0000256" key="1">
    <source>
        <dbReference type="SAM" id="Phobius"/>
    </source>
</evidence>
<feature type="transmembrane region" description="Helical" evidence="1">
    <location>
        <begin position="69"/>
        <end position="87"/>
    </location>
</feature>
<organism evidence="2">
    <name type="scientific">Gordonia sp. MP11Mi</name>
    <dbReference type="NCBI Taxonomy" id="3022769"/>
    <lineage>
        <taxon>Bacteria</taxon>
        <taxon>Bacillati</taxon>
        <taxon>Actinomycetota</taxon>
        <taxon>Actinomycetes</taxon>
        <taxon>Mycobacteriales</taxon>
        <taxon>Gordoniaceae</taxon>
        <taxon>Gordonia</taxon>
    </lineage>
</organism>
<reference evidence="2" key="1">
    <citation type="submission" date="2023-06" db="EMBL/GenBank/DDBJ databases">
        <title>Gordonia sp. nov. and Pseudochrobactrum sp. nov., two species isolated from the burying beetle Nicrophorus vespilloides.</title>
        <authorList>
            <person name="Poehlein A."/>
            <person name="Guzman J."/>
            <person name="Daniel R."/>
            <person name="Vilcinskas A."/>
        </authorList>
    </citation>
    <scope>NUCLEOTIDE SEQUENCE</scope>
    <source>
        <strain evidence="2">MP11Mi</strain>
    </source>
</reference>
<protein>
    <submittedName>
        <fullName evidence="2">Uncharacterized protein</fullName>
    </submittedName>
</protein>
<feature type="transmembrane region" description="Helical" evidence="1">
    <location>
        <begin position="175"/>
        <end position="195"/>
    </location>
</feature>
<dbReference type="AlphaFoldDB" id="A0AA97GVN4"/>
<evidence type="ECO:0000313" key="2">
    <source>
        <dbReference type="EMBL" id="WOC11878.1"/>
    </source>
</evidence>
<sequence length="604" mass="63679">MPAIDLLVGMNSGDSDNAAPREVRRFRAVWTGIMVGAVLVVAGLTVFAVFAGVPSWHHGGRFPAVGLRWWITGAASATIVPAVVHIAARVRRDGRLDRVDIAATVVGLAALVAVAIGSRSMRDEARTLQTLPGVVDSAHILLFVIGLGLVIGVANLAARRARTPHRWRHRLGRRFVAGLVGSTALLATLAVLVAWPDGRSPRLDGAVAWQDLTVVGPIRVDWHETLETDPESLAPVPVPVAGGFALPGDRSVTGYVDGEQSWRLDFGTPVAGMWGASAADPDNSWLIVQIGYADLGGELTYGLDGRTGAVLWTTDALGAVAHVSMDGDEAIVLTEFEPEIDTVRRSDGAIDLVTKIDTEGCARPERFDLLGDGYPTPVITVPLICGDRPDRFAVYDRDAARGRRVYTGTEFGKSTDDSVRVSAADGGVAAVTVFAGGVASTRFVGIDGPVAIADIPDGWVITGLTDRGRGEWTVTAADPDGLAAVVYATPAQAKTVVVRTGVLADPARDGWAPVGGSLVTAGRYREPQELDNNVPLPQLAPLTYVGAPIAGSGTDRSMPAVTVKYNPCRQSRNSSDEVFTIGGAGVLVRCSGDSSVSREWFWVR</sequence>
<keyword evidence="1" id="KW-0472">Membrane</keyword>
<dbReference type="SUPFAM" id="SSF51004">
    <property type="entry name" value="C-terminal (heme d1) domain of cytochrome cd1-nitrite reductase"/>
    <property type="match status" value="1"/>
</dbReference>
<feature type="transmembrane region" description="Helical" evidence="1">
    <location>
        <begin position="28"/>
        <end position="49"/>
    </location>
</feature>
<feature type="transmembrane region" description="Helical" evidence="1">
    <location>
        <begin position="137"/>
        <end position="154"/>
    </location>
</feature>
<accession>A0AA97GVN4</accession>
<name>A0AA97GVN4_9ACTN</name>
<feature type="transmembrane region" description="Helical" evidence="1">
    <location>
        <begin position="99"/>
        <end position="117"/>
    </location>
</feature>
<keyword evidence="1" id="KW-1133">Transmembrane helix</keyword>
<proteinExistence type="predicted"/>